<organism evidence="2 3">
    <name type="scientific">Kitasatospora cineracea</name>
    <dbReference type="NCBI Taxonomy" id="88074"/>
    <lineage>
        <taxon>Bacteria</taxon>
        <taxon>Bacillati</taxon>
        <taxon>Actinomycetota</taxon>
        <taxon>Actinomycetes</taxon>
        <taxon>Kitasatosporales</taxon>
        <taxon>Streptomycetaceae</taxon>
        <taxon>Kitasatospora</taxon>
    </lineage>
</organism>
<comment type="caution">
    <text evidence="2">The sequence shown here is derived from an EMBL/GenBank/DDBJ whole genome shotgun (WGS) entry which is preliminary data.</text>
</comment>
<proteinExistence type="predicted"/>
<feature type="region of interest" description="Disordered" evidence="1">
    <location>
        <begin position="114"/>
        <end position="165"/>
    </location>
</feature>
<accession>A0A3N4SI36</accession>
<evidence type="ECO:0008006" key="4">
    <source>
        <dbReference type="Google" id="ProtNLM"/>
    </source>
</evidence>
<dbReference type="AlphaFoldDB" id="A0A3N4SI36"/>
<sequence>MSMTTVLRPCGPLLYLRCFPFDEWRMSSHRAAARAYAASLGLTEPQVLMDNGFRSGGELPRLALLFDLVTSGCCDTVLVPGPWVFSLDDTTAQAVVLALRASGCRLLEVPRAGGGATAPPAPGRPAGPEPAVRPPTPGQAAARAGGDPGQVRCGARNAPVFSGRA</sequence>
<evidence type="ECO:0000256" key="1">
    <source>
        <dbReference type="SAM" id="MobiDB-lite"/>
    </source>
</evidence>
<dbReference type="EMBL" id="RKQG01000001">
    <property type="protein sequence ID" value="RPE36164.1"/>
    <property type="molecule type" value="Genomic_DNA"/>
</dbReference>
<name>A0A3N4SI36_9ACTN</name>
<protein>
    <recommendedName>
        <fullName evidence="4">Resolvase-like protein</fullName>
    </recommendedName>
</protein>
<gene>
    <name evidence="2" type="ORF">EDD38_4532</name>
</gene>
<dbReference type="Proteomes" id="UP000266906">
    <property type="component" value="Unassembled WGS sequence"/>
</dbReference>
<evidence type="ECO:0000313" key="3">
    <source>
        <dbReference type="Proteomes" id="UP000266906"/>
    </source>
</evidence>
<reference evidence="2 3" key="1">
    <citation type="submission" date="2018-11" db="EMBL/GenBank/DDBJ databases">
        <title>Sequencing the genomes of 1000 actinobacteria strains.</title>
        <authorList>
            <person name="Klenk H.-P."/>
        </authorList>
    </citation>
    <scope>NUCLEOTIDE SEQUENCE [LARGE SCALE GENOMIC DNA]</scope>
    <source>
        <strain evidence="2 3">DSM 44781</strain>
    </source>
</reference>
<evidence type="ECO:0000313" key="2">
    <source>
        <dbReference type="EMBL" id="RPE36164.1"/>
    </source>
</evidence>
<keyword evidence="3" id="KW-1185">Reference proteome</keyword>
<feature type="compositionally biased region" description="Pro residues" evidence="1">
    <location>
        <begin position="119"/>
        <end position="137"/>
    </location>
</feature>